<reference evidence="2 4" key="1">
    <citation type="journal article" date="2019" name="Microbiol. Resour. Announc.">
        <title>The Genome Sequence of the Halobacterium salinarum Type Strain Is Closely Related to That of Laboratory Strains NRC-1 and R1.</title>
        <authorList>
            <person name="Pfeiffer F."/>
            <person name="Marchfelder A."/>
            <person name="Habermann B."/>
            <person name="Dyall-Smith M.L."/>
        </authorList>
    </citation>
    <scope>NUCLEOTIDE SEQUENCE [LARGE SCALE GENOMIC DNA]</scope>
    <source>
        <strain evidence="2">91-R6</strain>
        <strain evidence="4">ATCC 33171 / DSM 3754 / JCM 8978 / NBRC 102687 / NCIMB 764 / 91-R6</strain>
    </source>
</reference>
<protein>
    <submittedName>
        <fullName evidence="2">Uncharacterized protein</fullName>
    </submittedName>
</protein>
<name>A0A4D6GVN2_HALS9</name>
<dbReference type="Proteomes" id="UP000323075">
    <property type="component" value="Unassembled WGS sequence"/>
</dbReference>
<evidence type="ECO:0000313" key="3">
    <source>
        <dbReference type="EMBL" id="TYO81835.1"/>
    </source>
</evidence>
<feature type="transmembrane region" description="Helical" evidence="1">
    <location>
        <begin position="67"/>
        <end position="89"/>
    </location>
</feature>
<evidence type="ECO:0000313" key="2">
    <source>
        <dbReference type="EMBL" id="QCC45571.1"/>
    </source>
</evidence>
<accession>A0A4D6GVN2</accession>
<feature type="transmembrane region" description="Helical" evidence="1">
    <location>
        <begin position="461"/>
        <end position="479"/>
    </location>
</feature>
<keyword evidence="1" id="KW-0812">Transmembrane</keyword>
<dbReference type="EMBL" id="CP038631">
    <property type="protein sequence ID" value="QCC45571.1"/>
    <property type="molecule type" value="Genomic_DNA"/>
</dbReference>
<feature type="transmembrane region" description="Helical" evidence="1">
    <location>
        <begin position="341"/>
        <end position="363"/>
    </location>
</feature>
<organism evidence="2 4">
    <name type="scientific">Halobacterium salinarum (strain ATCC 33171 / DSM 3754 / JCM 8978 / NBRC 102687 / NCIMB 764 / 91-R6)</name>
    <dbReference type="NCBI Taxonomy" id="2597657"/>
    <lineage>
        <taxon>Archaea</taxon>
        <taxon>Methanobacteriati</taxon>
        <taxon>Methanobacteriota</taxon>
        <taxon>Stenosarchaea group</taxon>
        <taxon>Halobacteria</taxon>
        <taxon>Halobacteriales</taxon>
        <taxon>Halobacteriaceae</taxon>
        <taxon>Halobacterium</taxon>
    </lineage>
</organism>
<dbReference type="Proteomes" id="UP000296216">
    <property type="component" value="Chromosome"/>
</dbReference>
<evidence type="ECO:0000313" key="4">
    <source>
        <dbReference type="Proteomes" id="UP000296216"/>
    </source>
</evidence>
<proteinExistence type="predicted"/>
<keyword evidence="1" id="KW-1133">Transmembrane helix</keyword>
<feature type="transmembrane region" description="Helical" evidence="1">
    <location>
        <begin position="152"/>
        <end position="176"/>
    </location>
</feature>
<feature type="transmembrane region" description="Helical" evidence="1">
    <location>
        <begin position="384"/>
        <end position="409"/>
    </location>
</feature>
<reference evidence="3 5" key="2">
    <citation type="submission" date="2019-07" db="EMBL/GenBank/DDBJ databases">
        <title>Genomic Encyclopedia of Archaeal and Bacterial Type Strains, Phase II (KMG-II): from individual species to whole genera.</title>
        <authorList>
            <person name="Goeker M."/>
        </authorList>
    </citation>
    <scope>NUCLEOTIDE SEQUENCE [LARGE SCALE GENOMIC DNA]</scope>
    <source>
        <strain evidence="3 5">DSM 3754</strain>
    </source>
</reference>
<feature type="transmembrane region" description="Helical" evidence="1">
    <location>
        <begin position="33"/>
        <end position="55"/>
    </location>
</feature>
<feature type="transmembrane region" description="Helical" evidence="1">
    <location>
        <begin position="240"/>
        <end position="260"/>
    </location>
</feature>
<feature type="transmembrane region" description="Helical" evidence="1">
    <location>
        <begin position="110"/>
        <end position="132"/>
    </location>
</feature>
<dbReference type="GeneID" id="68694510"/>
<reference evidence="2" key="3">
    <citation type="journal article" name="MicrobiologyOpen">
        <title>Whole-genome comparison between the type strain of Halobacterium salinarum (DSM 3754(T)) and the laboratory strains R1 and NRC-1.</title>
        <authorList>
            <person name="Pfeiffer F."/>
            <person name="Losensky G."/>
            <person name="Marchfelder A."/>
            <person name="Habermann B."/>
            <person name="Dyall-Smith M."/>
        </authorList>
    </citation>
    <scope>NUCLEOTIDE SEQUENCE</scope>
    <source>
        <strain evidence="2">91-R6</strain>
    </source>
</reference>
<dbReference type="RefSeq" id="WP_010903388.1">
    <property type="nucleotide sequence ID" value="NZ_VRYN01000001.1"/>
</dbReference>
<gene>
    <name evidence="3" type="ORF">APQ99_00345</name>
    <name evidence="2" type="ORF">HBSAL_09635</name>
</gene>
<evidence type="ECO:0000256" key="1">
    <source>
        <dbReference type="SAM" id="Phobius"/>
    </source>
</evidence>
<keyword evidence="1" id="KW-0472">Membrane</keyword>
<evidence type="ECO:0000313" key="5">
    <source>
        <dbReference type="Proteomes" id="UP000323075"/>
    </source>
</evidence>
<feature type="transmembrane region" description="Helical" evidence="1">
    <location>
        <begin position="311"/>
        <end position="329"/>
    </location>
</feature>
<feature type="transmembrane region" description="Helical" evidence="1">
    <location>
        <begin position="188"/>
        <end position="210"/>
    </location>
</feature>
<feature type="transmembrane region" description="Helical" evidence="1">
    <location>
        <begin position="499"/>
        <end position="520"/>
    </location>
</feature>
<sequence length="535" mass="53748">MPGVPNTHHAARIAATQLRIGWRKLRGKSVTHHFAVGLAVVAVTAMTPGITWVVYANAQSVVDGASAIGTLVPAGIGVVTVVMTAYLTVLQIGDIDVRDGYLTTVPARDVVGGLLAAGYVRVAGMFVPPLLVASVGLAGGVGRPLALLSAPIAVLALTTTAYLVGFPIGMVIAYALGQSAFVDRYKGALGAGAFVAYLALLLTDSLWTVAGPVIEAARASPVAWYTDLALITVPGADASALRAGAVLAGSVGVAALGVLASVRVSERRWYDDGAHADIRTTDSARGGRLDGVLGRPAAWVARKSWLRARRAPIKLLYVIYPVFVLFGPIQNSIAAGRVTATLPATLTLYAAWATGALFALNPLGDEGAVLPVTATSGVAGREVVAGLVAASALVGTPVSIVLAVVLGVLSPLSSVAVACLAVGGVVLPALAATVAAGVGASFPKYEATSMTRSREVVVPSLWSFGVYTIVFLLSAGIATGAQSPAVGSVLGSVLGVSTAVVHVAGLAVGLAVAGACAVVAGRNAVRAFDGYTADG</sequence>
<dbReference type="EMBL" id="VRYN01000001">
    <property type="protein sequence ID" value="TYO81835.1"/>
    <property type="molecule type" value="Genomic_DNA"/>
</dbReference>
<feature type="transmembrane region" description="Helical" evidence="1">
    <location>
        <begin position="415"/>
        <end position="440"/>
    </location>
</feature>
<dbReference type="AlphaFoldDB" id="A0A4D6GVN2"/>